<evidence type="ECO:0000313" key="1">
    <source>
        <dbReference type="EMBL" id="GAT00051.1"/>
    </source>
</evidence>
<accession>A0A117ICT7</accession>
<dbReference type="GO" id="GO:0042813">
    <property type="term" value="F:Wnt receptor activity"/>
    <property type="evidence" value="ECO:0007669"/>
    <property type="project" value="TreeGrafter"/>
</dbReference>
<dbReference type="GO" id="GO:0005886">
    <property type="term" value="C:plasma membrane"/>
    <property type="evidence" value="ECO:0007669"/>
    <property type="project" value="TreeGrafter"/>
</dbReference>
<name>A0A117ICT7_MYCFO</name>
<dbReference type="InterPro" id="IPR050778">
    <property type="entry name" value="Cueball_EGF_LRP_Nidogen"/>
</dbReference>
<reference evidence="2" key="2">
    <citation type="submission" date="2016-02" db="EMBL/GenBank/DDBJ databases">
        <title>Draft genome sequence of five rapidly growing Mycobacterium species.</title>
        <authorList>
            <person name="Katahira K."/>
            <person name="Gotou Y."/>
            <person name="Iida K."/>
            <person name="Ogura Y."/>
            <person name="Hayashi T."/>
        </authorList>
    </citation>
    <scope>NUCLEOTIDE SEQUENCE [LARGE SCALE GENOMIC DNA]</scope>
    <source>
        <strain evidence="2">JCM6368</strain>
    </source>
</reference>
<comment type="caution">
    <text evidence="1">The sequence shown here is derived from an EMBL/GenBank/DDBJ whole genome shotgun (WGS) entry which is preliminary data.</text>
</comment>
<dbReference type="RefSeq" id="WP_061262201.1">
    <property type="nucleotide sequence ID" value="NZ_BCSZ01000002.1"/>
</dbReference>
<keyword evidence="1" id="KW-0675">Receptor</keyword>
<dbReference type="PANTHER" id="PTHR46513">
    <property type="entry name" value="VITELLOGENIN RECEPTOR-LIKE PROTEIN-RELATED-RELATED"/>
    <property type="match status" value="1"/>
</dbReference>
<proteinExistence type="predicted"/>
<sequence>MFTHLIALNPRGRRIVRVGIADGFITTVVSRLETFPDGIVVDTEKRHIYWTNMGTPGLPADHPPRGESDLDFYRHNGSLERAALDGSDRQWVVPEGGLVTGKQLAGAWSRRRLYWADREGAAVRSVALDGTGMRDEIVAAKSAQDRYVVRNQCVGVAVDERNGYLYWTQKGPSDGGDGRIFRAPLDIPAGECAADRTVEVLWEGLPEPIDIELDLDAGTLYWTDRGLPPSGNTLNRADIPATGRPGGDITVLSYGFHEAIGLAVDTDDGLAYVSDLSGEIRAVGLDGRYEALVAQVPGGLTGIAGI</sequence>
<protein>
    <submittedName>
        <fullName evidence="1">Low-density liporeceptor YWTD repeat protein</fullName>
    </submittedName>
</protein>
<dbReference type="InterPro" id="IPR000033">
    <property type="entry name" value="LDLR_classB_rpt"/>
</dbReference>
<dbReference type="GO" id="GO:0060070">
    <property type="term" value="P:canonical Wnt signaling pathway"/>
    <property type="evidence" value="ECO:0007669"/>
    <property type="project" value="TreeGrafter"/>
</dbReference>
<dbReference type="Gene3D" id="2.120.10.30">
    <property type="entry name" value="TolB, C-terminal domain"/>
    <property type="match status" value="2"/>
</dbReference>
<dbReference type="AlphaFoldDB" id="A0A117ICT7"/>
<dbReference type="SUPFAM" id="SSF63825">
    <property type="entry name" value="YWTD domain"/>
    <property type="match status" value="2"/>
</dbReference>
<dbReference type="SMART" id="SM00135">
    <property type="entry name" value="LY"/>
    <property type="match status" value="4"/>
</dbReference>
<dbReference type="GO" id="GO:0017147">
    <property type="term" value="F:Wnt-protein binding"/>
    <property type="evidence" value="ECO:0007669"/>
    <property type="project" value="TreeGrafter"/>
</dbReference>
<dbReference type="Proteomes" id="UP000069705">
    <property type="component" value="Unassembled WGS sequence"/>
</dbReference>
<evidence type="ECO:0000313" key="2">
    <source>
        <dbReference type="Proteomes" id="UP000069705"/>
    </source>
</evidence>
<dbReference type="InterPro" id="IPR011042">
    <property type="entry name" value="6-blade_b-propeller_TolB-like"/>
</dbReference>
<gene>
    <name evidence="1" type="ORF">RMCFA_0165</name>
</gene>
<organism evidence="1 2">
    <name type="scientific">Mycolicibacterium fortuitum subsp. acetamidolyticum</name>
    <dbReference type="NCBI Taxonomy" id="144550"/>
    <lineage>
        <taxon>Bacteria</taxon>
        <taxon>Bacillati</taxon>
        <taxon>Actinomycetota</taxon>
        <taxon>Actinomycetes</taxon>
        <taxon>Mycobacteriales</taxon>
        <taxon>Mycobacteriaceae</taxon>
        <taxon>Mycolicibacterium</taxon>
    </lineage>
</organism>
<dbReference type="EMBL" id="BCSZ01000002">
    <property type="protein sequence ID" value="GAT00051.1"/>
    <property type="molecule type" value="Genomic_DNA"/>
</dbReference>
<reference evidence="1 2" key="1">
    <citation type="journal article" date="2016" name="Genome Announc.">
        <title>Draft Genome Sequences of Five Rapidly Growing Mycobacterium Species, M. thermoresistibile, M. fortuitum subsp. acetamidolyticum, M. canariasense, M. brisbanense, and M. novocastrense.</title>
        <authorList>
            <person name="Katahira K."/>
            <person name="Ogura Y."/>
            <person name="Gotoh Y."/>
            <person name="Hayashi T."/>
        </authorList>
    </citation>
    <scope>NUCLEOTIDE SEQUENCE [LARGE SCALE GENOMIC DNA]</scope>
    <source>
        <strain evidence="1 2">JCM6368</strain>
    </source>
</reference>
<dbReference type="PANTHER" id="PTHR46513:SF13">
    <property type="entry name" value="EGF-LIKE DOMAIN-CONTAINING PROTEIN"/>
    <property type="match status" value="1"/>
</dbReference>